<evidence type="ECO:0000313" key="3">
    <source>
        <dbReference type="Proteomes" id="UP001153269"/>
    </source>
</evidence>
<sequence>MLLVTRDIFLITAGLSERFHRLPEELEESSSTPATLQAAAQCSCSPSASVPAIFKTEKEKEDDEVSFCRSSLEEQSRFRSPVKCKPELLSIAPRSPRPSSPAFEPSADTPLTSLLRDEFSHRPVSDEEEREEGLGQSEMQTATGDMSTTQSGTGTPSTCQFIPNKSNVTPYLKN</sequence>
<dbReference type="EMBL" id="CADEAL010002735">
    <property type="protein sequence ID" value="CAB1441886.1"/>
    <property type="molecule type" value="Genomic_DNA"/>
</dbReference>
<evidence type="ECO:0000313" key="2">
    <source>
        <dbReference type="EMBL" id="CAB1441886.1"/>
    </source>
</evidence>
<dbReference type="Proteomes" id="UP001153269">
    <property type="component" value="Unassembled WGS sequence"/>
</dbReference>
<name>A0A9N7UYE1_PLEPL</name>
<feature type="region of interest" description="Disordered" evidence="1">
    <location>
        <begin position="87"/>
        <end position="174"/>
    </location>
</feature>
<proteinExistence type="predicted"/>
<feature type="compositionally biased region" description="Polar residues" evidence="1">
    <location>
        <begin position="159"/>
        <end position="174"/>
    </location>
</feature>
<reference evidence="2" key="1">
    <citation type="submission" date="2020-03" db="EMBL/GenBank/DDBJ databases">
        <authorList>
            <person name="Weist P."/>
        </authorList>
    </citation>
    <scope>NUCLEOTIDE SEQUENCE</scope>
</reference>
<keyword evidence="3" id="KW-1185">Reference proteome</keyword>
<organism evidence="2 3">
    <name type="scientific">Pleuronectes platessa</name>
    <name type="common">European plaice</name>
    <dbReference type="NCBI Taxonomy" id="8262"/>
    <lineage>
        <taxon>Eukaryota</taxon>
        <taxon>Metazoa</taxon>
        <taxon>Chordata</taxon>
        <taxon>Craniata</taxon>
        <taxon>Vertebrata</taxon>
        <taxon>Euteleostomi</taxon>
        <taxon>Actinopterygii</taxon>
        <taxon>Neopterygii</taxon>
        <taxon>Teleostei</taxon>
        <taxon>Neoteleostei</taxon>
        <taxon>Acanthomorphata</taxon>
        <taxon>Carangaria</taxon>
        <taxon>Pleuronectiformes</taxon>
        <taxon>Pleuronectoidei</taxon>
        <taxon>Pleuronectidae</taxon>
        <taxon>Pleuronectes</taxon>
    </lineage>
</organism>
<comment type="caution">
    <text evidence="2">The sequence shown here is derived from an EMBL/GenBank/DDBJ whole genome shotgun (WGS) entry which is preliminary data.</text>
</comment>
<feature type="compositionally biased region" description="Basic and acidic residues" evidence="1">
    <location>
        <begin position="115"/>
        <end position="125"/>
    </location>
</feature>
<evidence type="ECO:0000256" key="1">
    <source>
        <dbReference type="SAM" id="MobiDB-lite"/>
    </source>
</evidence>
<gene>
    <name evidence="2" type="ORF">PLEPLA_LOCUS29610</name>
</gene>
<dbReference type="AlphaFoldDB" id="A0A9N7UYE1"/>
<feature type="compositionally biased region" description="Low complexity" evidence="1">
    <location>
        <begin position="147"/>
        <end position="158"/>
    </location>
</feature>
<protein>
    <submittedName>
        <fullName evidence="2">Uncharacterized protein</fullName>
    </submittedName>
</protein>
<feature type="compositionally biased region" description="Polar residues" evidence="1">
    <location>
        <begin position="137"/>
        <end position="146"/>
    </location>
</feature>
<accession>A0A9N7UYE1</accession>